<dbReference type="Gene3D" id="2.40.420.20">
    <property type="match status" value="1"/>
</dbReference>
<dbReference type="Pfam" id="PF25917">
    <property type="entry name" value="BSH_RND"/>
    <property type="match status" value="1"/>
</dbReference>
<name>A0A4R5DK39_9ACTN</name>
<feature type="region of interest" description="Disordered" evidence="4">
    <location>
        <begin position="189"/>
        <end position="221"/>
    </location>
</feature>
<feature type="transmembrane region" description="Helical" evidence="5">
    <location>
        <begin position="21"/>
        <end position="42"/>
    </location>
</feature>
<dbReference type="Proteomes" id="UP000294739">
    <property type="component" value="Unassembled WGS sequence"/>
</dbReference>
<organism evidence="8 9">
    <name type="scientific">Jiangella asiatica</name>
    <dbReference type="NCBI Taxonomy" id="2530372"/>
    <lineage>
        <taxon>Bacteria</taxon>
        <taxon>Bacillati</taxon>
        <taxon>Actinomycetota</taxon>
        <taxon>Actinomycetes</taxon>
        <taxon>Jiangellales</taxon>
        <taxon>Jiangellaceae</taxon>
        <taxon>Jiangella</taxon>
    </lineage>
</organism>
<keyword evidence="2 3" id="KW-0175">Coiled coil</keyword>
<evidence type="ECO:0000313" key="8">
    <source>
        <dbReference type="EMBL" id="TDE10983.1"/>
    </source>
</evidence>
<dbReference type="EMBL" id="SMKZ01000012">
    <property type="protein sequence ID" value="TDE10983.1"/>
    <property type="molecule type" value="Genomic_DNA"/>
</dbReference>
<dbReference type="InterPro" id="IPR058627">
    <property type="entry name" value="MdtA-like_C"/>
</dbReference>
<gene>
    <name evidence="8" type="ORF">E1269_10920</name>
</gene>
<dbReference type="OrthoDB" id="5141338at2"/>
<comment type="subcellular location">
    <subcellularLocation>
        <location evidence="1">Cell envelope</location>
    </subcellularLocation>
</comment>
<evidence type="ECO:0000259" key="7">
    <source>
        <dbReference type="Pfam" id="PF25967"/>
    </source>
</evidence>
<feature type="region of interest" description="Disordered" evidence="4">
    <location>
        <begin position="373"/>
        <end position="401"/>
    </location>
</feature>
<keyword evidence="5" id="KW-0812">Transmembrane</keyword>
<feature type="compositionally biased region" description="Low complexity" evidence="4">
    <location>
        <begin position="202"/>
        <end position="221"/>
    </location>
</feature>
<dbReference type="GO" id="GO:0030313">
    <property type="term" value="C:cell envelope"/>
    <property type="evidence" value="ECO:0007669"/>
    <property type="project" value="UniProtKB-SubCell"/>
</dbReference>
<keyword evidence="5" id="KW-1133">Transmembrane helix</keyword>
<feature type="domain" description="Multidrug resistance protein MdtA-like C-terminal permuted SH3" evidence="7">
    <location>
        <begin position="313"/>
        <end position="371"/>
    </location>
</feature>
<dbReference type="InterPro" id="IPR058625">
    <property type="entry name" value="MdtA-like_BSH"/>
</dbReference>
<evidence type="ECO:0000256" key="5">
    <source>
        <dbReference type="SAM" id="Phobius"/>
    </source>
</evidence>
<dbReference type="InParanoid" id="A0A4R5DK39"/>
<accession>A0A4R5DK39</accession>
<dbReference type="Gene3D" id="1.10.287.470">
    <property type="entry name" value="Helix hairpin bin"/>
    <property type="match status" value="1"/>
</dbReference>
<reference evidence="8 9" key="1">
    <citation type="submission" date="2019-03" db="EMBL/GenBank/DDBJ databases">
        <title>Draft genome sequences of novel Actinobacteria.</title>
        <authorList>
            <person name="Sahin N."/>
            <person name="Ay H."/>
            <person name="Saygin H."/>
        </authorList>
    </citation>
    <scope>NUCLEOTIDE SEQUENCE [LARGE SCALE GENOMIC DNA]</scope>
    <source>
        <strain evidence="8 9">5K138</strain>
    </source>
</reference>
<evidence type="ECO:0000256" key="2">
    <source>
        <dbReference type="ARBA" id="ARBA00023054"/>
    </source>
</evidence>
<keyword evidence="5" id="KW-0472">Membrane</keyword>
<feature type="domain" description="Multidrug resistance protein MdtA-like barrel-sandwich hybrid" evidence="6">
    <location>
        <begin position="78"/>
        <end position="194"/>
    </location>
</feature>
<feature type="non-terminal residue" evidence="8">
    <location>
        <position position="401"/>
    </location>
</feature>
<protein>
    <submittedName>
        <fullName evidence="8">Biotin/lipoyl-binding protein</fullName>
    </submittedName>
</protein>
<dbReference type="SUPFAM" id="SSF111369">
    <property type="entry name" value="HlyD-like secretion proteins"/>
    <property type="match status" value="1"/>
</dbReference>
<evidence type="ECO:0000256" key="1">
    <source>
        <dbReference type="ARBA" id="ARBA00004196"/>
    </source>
</evidence>
<dbReference type="PANTHER" id="PTHR32347">
    <property type="entry name" value="EFFLUX SYSTEM COMPONENT YKNX-RELATED"/>
    <property type="match status" value="1"/>
</dbReference>
<evidence type="ECO:0000256" key="3">
    <source>
        <dbReference type="SAM" id="Coils"/>
    </source>
</evidence>
<dbReference type="AlphaFoldDB" id="A0A4R5DK39"/>
<sequence length="401" mass="39329">MSDAEGSGQVRLLPRSRRVRRGVVLLGVLVAAVAVAGGAWAVTREEPAAEASSTIVEATVGTFSETVTSTGTFQPAQTAELAFAVSGEVTSVLVEEGDVVEAGQELATVDTVTLDAELTAAEAGLDAALEQLDSDTEAGAADTQLAADEATVAAAESRVALAEEALDNATLRSTIAGTVASVDLAVGDDVTGGSSGSGSTGSTGSTGTSAGSDTSTTTSSAQVTVMTTDTFVVETSVGSADLGRLEEGLQAELTPSGTTDTVYGTVSSVGLVASSSSSGTATFPVEIEVTGQVEGLYAGGSADVTIIVSQRTDVLTVPTAALSTTEDGATTVTVEVDDGSHVETTVEIGASFGVQTEIVSGLAEGDQVVVTTAVPGRGGGDDGGGSPEEGELPGGRVPGGG</sequence>
<dbReference type="Pfam" id="PF25967">
    <property type="entry name" value="RND-MFP_C"/>
    <property type="match status" value="1"/>
</dbReference>
<dbReference type="Gene3D" id="2.40.50.100">
    <property type="match status" value="1"/>
</dbReference>
<evidence type="ECO:0000313" key="9">
    <source>
        <dbReference type="Proteomes" id="UP000294739"/>
    </source>
</evidence>
<feature type="coiled-coil region" evidence="3">
    <location>
        <begin position="145"/>
        <end position="172"/>
    </location>
</feature>
<comment type="caution">
    <text evidence="8">The sequence shown here is derived from an EMBL/GenBank/DDBJ whole genome shotgun (WGS) entry which is preliminary data.</text>
</comment>
<keyword evidence="9" id="KW-1185">Reference proteome</keyword>
<evidence type="ECO:0000256" key="4">
    <source>
        <dbReference type="SAM" id="MobiDB-lite"/>
    </source>
</evidence>
<feature type="compositionally biased region" description="Gly residues" evidence="4">
    <location>
        <begin position="376"/>
        <end position="401"/>
    </location>
</feature>
<evidence type="ECO:0000259" key="6">
    <source>
        <dbReference type="Pfam" id="PF25917"/>
    </source>
</evidence>
<proteinExistence type="predicted"/>
<dbReference type="Gene3D" id="2.40.30.170">
    <property type="match status" value="1"/>
</dbReference>
<dbReference type="InterPro" id="IPR050465">
    <property type="entry name" value="UPF0194_transport"/>
</dbReference>